<keyword evidence="3" id="KW-1185">Reference proteome</keyword>
<name>A0A6J8CWF5_MYTCO</name>
<dbReference type="Pfam" id="PF20231">
    <property type="entry name" value="DUF6589"/>
    <property type="match status" value="1"/>
</dbReference>
<dbReference type="InterPro" id="IPR046496">
    <property type="entry name" value="DUF6589"/>
</dbReference>
<feature type="domain" description="DUF6589" evidence="1">
    <location>
        <begin position="170"/>
        <end position="241"/>
    </location>
</feature>
<evidence type="ECO:0000313" key="2">
    <source>
        <dbReference type="EMBL" id="CAC5399951.1"/>
    </source>
</evidence>
<evidence type="ECO:0000259" key="1">
    <source>
        <dbReference type="Pfam" id="PF20231"/>
    </source>
</evidence>
<evidence type="ECO:0000313" key="3">
    <source>
        <dbReference type="Proteomes" id="UP000507470"/>
    </source>
</evidence>
<accession>A0A6J8CWF5</accession>
<protein>
    <recommendedName>
        <fullName evidence="1">DUF6589 domain-containing protein</fullName>
    </recommendedName>
</protein>
<dbReference type="EMBL" id="CACVKT020006137">
    <property type="protein sequence ID" value="CAC5399951.1"/>
    <property type="molecule type" value="Genomic_DNA"/>
</dbReference>
<dbReference type="Proteomes" id="UP000507470">
    <property type="component" value="Unassembled WGS sequence"/>
</dbReference>
<dbReference type="AlphaFoldDB" id="A0A6J8CWF5"/>
<gene>
    <name evidence="2" type="ORF">MCOR_34173</name>
</gene>
<reference evidence="2 3" key="1">
    <citation type="submission" date="2020-06" db="EMBL/GenBank/DDBJ databases">
        <authorList>
            <person name="Li R."/>
            <person name="Bekaert M."/>
        </authorList>
    </citation>
    <scope>NUCLEOTIDE SEQUENCE [LARGE SCALE GENOMIC DNA]</scope>
    <source>
        <strain evidence="3">wild</strain>
    </source>
</reference>
<sequence length="305" mass="34850">MLNLKSNADYDYPSMLRTCSQTDLSEQDIFMGIIQEMKTRCPHLLEILVSVCVKDETKVNLRQITSVAVAYSCLMFARNNKNSDIQRCITLLAVKGDANDEVRLKDIDAEMFVLNESETMKLNDVQKVLIGRLLCDRDEFKWLKNKLPQHIPHRRSPFIPSYENETARRAFINTKGGNGKNKEADLVQEHAIRNQKDLIRGLGANKTENGSRRASSSADIIHRIGDNIDHLLNIPKLTTSHAKKTSSKDLEIAINILRKVQPFNYVKGRQFESFKTIAKNPKLVVQKKDLVHAIHKKIQRLFLNS</sequence>
<organism evidence="2 3">
    <name type="scientific">Mytilus coruscus</name>
    <name type="common">Sea mussel</name>
    <dbReference type="NCBI Taxonomy" id="42192"/>
    <lineage>
        <taxon>Eukaryota</taxon>
        <taxon>Metazoa</taxon>
        <taxon>Spiralia</taxon>
        <taxon>Lophotrochozoa</taxon>
        <taxon>Mollusca</taxon>
        <taxon>Bivalvia</taxon>
        <taxon>Autobranchia</taxon>
        <taxon>Pteriomorphia</taxon>
        <taxon>Mytilida</taxon>
        <taxon>Mytiloidea</taxon>
        <taxon>Mytilidae</taxon>
        <taxon>Mytilinae</taxon>
        <taxon>Mytilus</taxon>
    </lineage>
</organism>
<proteinExistence type="predicted"/>
<dbReference type="OrthoDB" id="5955918at2759"/>